<dbReference type="PANTHER" id="PTHR33481">
    <property type="entry name" value="REVERSE TRANSCRIPTASE"/>
    <property type="match status" value="1"/>
</dbReference>
<dbReference type="PANTHER" id="PTHR33481:SF1">
    <property type="entry name" value="ENDONUCLEASE_EXONUCLEASE_PHOSPHATASE DOMAIN-CONTAINING PROTEIN-RELATED"/>
    <property type="match status" value="1"/>
</dbReference>
<keyword evidence="4" id="KW-1185">Reference proteome</keyword>
<protein>
    <recommendedName>
        <fullName evidence="2">F-box domain-containing protein</fullName>
    </recommendedName>
</protein>
<dbReference type="InterPro" id="IPR036770">
    <property type="entry name" value="Ankyrin_rpt-contain_sf"/>
</dbReference>
<dbReference type="PROSITE" id="PS50297">
    <property type="entry name" value="ANK_REP_REGION"/>
    <property type="match status" value="1"/>
</dbReference>
<keyword evidence="1" id="KW-0040">ANK repeat</keyword>
<feature type="domain" description="F-box" evidence="2">
    <location>
        <begin position="112"/>
        <end position="171"/>
    </location>
</feature>
<dbReference type="AlphaFoldDB" id="A0A8H6CY46"/>
<proteinExistence type="predicted"/>
<evidence type="ECO:0000313" key="3">
    <source>
        <dbReference type="EMBL" id="KAF5696553.1"/>
    </source>
</evidence>
<dbReference type="Gene3D" id="1.25.40.20">
    <property type="entry name" value="Ankyrin repeat-containing domain"/>
    <property type="match status" value="1"/>
</dbReference>
<name>A0A8H6CY46_9HYPO</name>
<dbReference type="CDD" id="cd09917">
    <property type="entry name" value="F-box_SF"/>
    <property type="match status" value="1"/>
</dbReference>
<dbReference type="InterPro" id="IPR002110">
    <property type="entry name" value="Ankyrin_rpt"/>
</dbReference>
<evidence type="ECO:0000256" key="1">
    <source>
        <dbReference type="PROSITE-ProRule" id="PRU00023"/>
    </source>
</evidence>
<dbReference type="Pfam" id="PF12796">
    <property type="entry name" value="Ank_2"/>
    <property type="match status" value="1"/>
</dbReference>
<organism evidence="3 4">
    <name type="scientific">Fusarium mundagurra</name>
    <dbReference type="NCBI Taxonomy" id="1567541"/>
    <lineage>
        <taxon>Eukaryota</taxon>
        <taxon>Fungi</taxon>
        <taxon>Dikarya</taxon>
        <taxon>Ascomycota</taxon>
        <taxon>Pezizomycotina</taxon>
        <taxon>Sordariomycetes</taxon>
        <taxon>Hypocreomycetidae</taxon>
        <taxon>Hypocreales</taxon>
        <taxon>Nectriaceae</taxon>
        <taxon>Fusarium</taxon>
        <taxon>Fusarium fujikuroi species complex</taxon>
    </lineage>
</organism>
<sequence>MRNRLVLRLREQGWPDHLARWAESFMEDRSARVRYQDTLTQFAPFQCGLPQGSPASPILFLLYTEPKYQLGNPQGRSGYADDTAILSIGDTVDETTAMASSSIDEMYPTENQMALLALPPELFIELAAFLEAKDLVTFLRTSRQIYPIIEHILYCRDTKSNSSVSLLWAVRKGMITTARKAIGALECERISYDLQYKNRIQLRLNEALRLAASGGHKHIVQLLLNKGAEANGQREGRATALQLALLHRHQEIVDIILVAY</sequence>
<dbReference type="PROSITE" id="PS50181">
    <property type="entry name" value="FBOX"/>
    <property type="match status" value="1"/>
</dbReference>
<evidence type="ECO:0000259" key="2">
    <source>
        <dbReference type="PROSITE" id="PS50181"/>
    </source>
</evidence>
<dbReference type="SUPFAM" id="SSF81383">
    <property type="entry name" value="F-box domain"/>
    <property type="match status" value="1"/>
</dbReference>
<dbReference type="PROSITE" id="PS50088">
    <property type="entry name" value="ANK_REPEAT"/>
    <property type="match status" value="1"/>
</dbReference>
<feature type="repeat" description="ANK" evidence="1">
    <location>
        <begin position="203"/>
        <end position="235"/>
    </location>
</feature>
<dbReference type="InterPro" id="IPR036047">
    <property type="entry name" value="F-box-like_dom_sf"/>
</dbReference>
<reference evidence="3 4" key="1">
    <citation type="submission" date="2020-05" db="EMBL/GenBank/DDBJ databases">
        <title>Identification and distribution of gene clusters putatively required for synthesis of sphingolipid metabolism inhibitors in phylogenetically diverse species of the filamentous fungus Fusarium.</title>
        <authorList>
            <person name="Kim H.-S."/>
            <person name="Busman M."/>
            <person name="Brown D.W."/>
            <person name="Divon H."/>
            <person name="Uhlig S."/>
            <person name="Proctor R.H."/>
        </authorList>
    </citation>
    <scope>NUCLEOTIDE SEQUENCE [LARGE SCALE GENOMIC DNA]</scope>
    <source>
        <strain evidence="3 4">NRRL 66235</strain>
    </source>
</reference>
<dbReference type="OrthoDB" id="4842715at2759"/>
<comment type="caution">
    <text evidence="3">The sequence shown here is derived from an EMBL/GenBank/DDBJ whole genome shotgun (WGS) entry which is preliminary data.</text>
</comment>
<dbReference type="EMBL" id="JAAOAN010001170">
    <property type="protein sequence ID" value="KAF5696553.1"/>
    <property type="molecule type" value="Genomic_DNA"/>
</dbReference>
<dbReference type="Proteomes" id="UP000544331">
    <property type="component" value="Unassembled WGS sequence"/>
</dbReference>
<gene>
    <name evidence="3" type="ORF">FMUND_15658</name>
</gene>
<accession>A0A8H6CY46</accession>
<dbReference type="InterPro" id="IPR001810">
    <property type="entry name" value="F-box_dom"/>
</dbReference>
<dbReference type="SUPFAM" id="SSF48403">
    <property type="entry name" value="Ankyrin repeat"/>
    <property type="match status" value="1"/>
</dbReference>
<evidence type="ECO:0000313" key="4">
    <source>
        <dbReference type="Proteomes" id="UP000544331"/>
    </source>
</evidence>